<dbReference type="InterPro" id="IPR011057">
    <property type="entry name" value="Mss4-like_sf"/>
</dbReference>
<dbReference type="Pfam" id="PF04828">
    <property type="entry name" value="GFA"/>
    <property type="match status" value="1"/>
</dbReference>
<keyword evidence="6" id="KW-1185">Reference proteome</keyword>
<proteinExistence type="inferred from homology"/>
<gene>
    <name evidence="5" type="ORF">ACFOSU_19550</name>
</gene>
<evidence type="ECO:0000256" key="1">
    <source>
        <dbReference type="ARBA" id="ARBA00005495"/>
    </source>
</evidence>
<reference evidence="6" key="1">
    <citation type="journal article" date="2019" name="Int. J. Syst. Evol. Microbiol.">
        <title>The Global Catalogue of Microorganisms (GCM) 10K type strain sequencing project: providing services to taxonomists for standard genome sequencing and annotation.</title>
        <authorList>
            <consortium name="The Broad Institute Genomics Platform"/>
            <consortium name="The Broad Institute Genome Sequencing Center for Infectious Disease"/>
            <person name="Wu L."/>
            <person name="Ma J."/>
        </authorList>
    </citation>
    <scope>NUCLEOTIDE SEQUENCE [LARGE SCALE GENOMIC DNA]</scope>
    <source>
        <strain evidence="6">KCTC 52640</strain>
    </source>
</reference>
<sequence length="128" mass="14145">MSQLRKATCHCGAVVLEIEFEHGLRNIRRCDCSMCSRKGYVMASVPRANLAVVEGKDMLSVYRWGTKVAEHFFCSQCGVHTHHKRRSNPAEFGINIACVEGVNAFAFEPVPFASADLHRPLPAVEPGS</sequence>
<evidence type="ECO:0000256" key="2">
    <source>
        <dbReference type="ARBA" id="ARBA00022723"/>
    </source>
</evidence>
<comment type="similarity">
    <text evidence="1">Belongs to the Gfa family.</text>
</comment>
<keyword evidence="2" id="KW-0479">Metal-binding</keyword>
<feature type="domain" description="CENP-V/GFA" evidence="4">
    <location>
        <begin position="5"/>
        <end position="113"/>
    </location>
</feature>
<dbReference type="Gene3D" id="2.170.150.70">
    <property type="match status" value="1"/>
</dbReference>
<accession>A0ABV7ETH0</accession>
<organism evidence="5 6">
    <name type="scientific">Salinisphaera aquimarina</name>
    <dbReference type="NCBI Taxonomy" id="2094031"/>
    <lineage>
        <taxon>Bacteria</taxon>
        <taxon>Pseudomonadati</taxon>
        <taxon>Pseudomonadota</taxon>
        <taxon>Gammaproteobacteria</taxon>
        <taxon>Salinisphaerales</taxon>
        <taxon>Salinisphaeraceae</taxon>
        <taxon>Salinisphaera</taxon>
    </lineage>
</organism>
<evidence type="ECO:0000313" key="6">
    <source>
        <dbReference type="Proteomes" id="UP001595462"/>
    </source>
</evidence>
<comment type="caution">
    <text evidence="5">The sequence shown here is derived from an EMBL/GenBank/DDBJ whole genome shotgun (WGS) entry which is preliminary data.</text>
</comment>
<dbReference type="InterPro" id="IPR006913">
    <property type="entry name" value="CENP-V/GFA"/>
</dbReference>
<dbReference type="PANTHER" id="PTHR28620:SF1">
    <property type="entry name" value="CENP-V_GFA DOMAIN-CONTAINING PROTEIN"/>
    <property type="match status" value="1"/>
</dbReference>
<keyword evidence="3" id="KW-0862">Zinc</keyword>
<dbReference type="RefSeq" id="WP_380691652.1">
    <property type="nucleotide sequence ID" value="NZ_JBHRSS010000010.1"/>
</dbReference>
<name>A0ABV7ETH0_9GAMM</name>
<evidence type="ECO:0000259" key="4">
    <source>
        <dbReference type="PROSITE" id="PS51891"/>
    </source>
</evidence>
<dbReference type="SUPFAM" id="SSF51316">
    <property type="entry name" value="Mss4-like"/>
    <property type="match status" value="1"/>
</dbReference>
<dbReference type="PROSITE" id="PS51891">
    <property type="entry name" value="CENP_V_GFA"/>
    <property type="match status" value="1"/>
</dbReference>
<protein>
    <submittedName>
        <fullName evidence="5">GFA family protein</fullName>
    </submittedName>
</protein>
<evidence type="ECO:0000256" key="3">
    <source>
        <dbReference type="ARBA" id="ARBA00022833"/>
    </source>
</evidence>
<dbReference type="EMBL" id="JBHRSS010000010">
    <property type="protein sequence ID" value="MFC3106072.1"/>
    <property type="molecule type" value="Genomic_DNA"/>
</dbReference>
<evidence type="ECO:0000313" key="5">
    <source>
        <dbReference type="EMBL" id="MFC3106072.1"/>
    </source>
</evidence>
<dbReference type="PANTHER" id="PTHR28620">
    <property type="entry name" value="CENTROMERE PROTEIN V"/>
    <property type="match status" value="1"/>
</dbReference>
<dbReference type="Proteomes" id="UP001595462">
    <property type="component" value="Unassembled WGS sequence"/>
</dbReference>
<dbReference type="InterPro" id="IPR052355">
    <property type="entry name" value="CENP-V-like"/>
</dbReference>